<proteinExistence type="predicted"/>
<dbReference type="EMBL" id="JAHHHD010000069">
    <property type="protein sequence ID" value="MBW4662334.1"/>
    <property type="molecule type" value="Genomic_DNA"/>
</dbReference>
<accession>A0A951QHT3</accession>
<protein>
    <submittedName>
        <fullName evidence="1">Uncharacterized protein</fullName>
    </submittedName>
</protein>
<gene>
    <name evidence="1" type="ORF">KME15_27085</name>
</gene>
<reference evidence="1" key="1">
    <citation type="submission" date="2021-05" db="EMBL/GenBank/DDBJ databases">
        <authorList>
            <person name="Pietrasiak N."/>
            <person name="Ward R."/>
            <person name="Stajich J.E."/>
            <person name="Kurbessoian T."/>
        </authorList>
    </citation>
    <scope>NUCLEOTIDE SEQUENCE</scope>
    <source>
        <strain evidence="1">UHER 2000/2452</strain>
    </source>
</reference>
<reference evidence="1" key="2">
    <citation type="journal article" date="2022" name="Microbiol. Resour. Announc.">
        <title>Metagenome Sequencing to Explore Phylogenomics of Terrestrial Cyanobacteria.</title>
        <authorList>
            <person name="Ward R.D."/>
            <person name="Stajich J.E."/>
            <person name="Johansen J.R."/>
            <person name="Huntemann M."/>
            <person name="Clum A."/>
            <person name="Foster B."/>
            <person name="Foster B."/>
            <person name="Roux S."/>
            <person name="Palaniappan K."/>
            <person name="Varghese N."/>
            <person name="Mukherjee S."/>
            <person name="Reddy T.B.K."/>
            <person name="Daum C."/>
            <person name="Copeland A."/>
            <person name="Chen I.A."/>
            <person name="Ivanova N.N."/>
            <person name="Kyrpides N.C."/>
            <person name="Shapiro N."/>
            <person name="Eloe-Fadrosh E.A."/>
            <person name="Pietrasiak N."/>
        </authorList>
    </citation>
    <scope>NUCLEOTIDE SEQUENCE</scope>
    <source>
        <strain evidence="1">UHER 2000/2452</strain>
    </source>
</reference>
<organism evidence="1 2">
    <name type="scientific">Drouetiella hepatica Uher 2000/2452</name>
    <dbReference type="NCBI Taxonomy" id="904376"/>
    <lineage>
        <taxon>Bacteria</taxon>
        <taxon>Bacillati</taxon>
        <taxon>Cyanobacteriota</taxon>
        <taxon>Cyanophyceae</taxon>
        <taxon>Oculatellales</taxon>
        <taxon>Oculatellaceae</taxon>
        <taxon>Drouetiella</taxon>
    </lineage>
</organism>
<name>A0A951QHT3_9CYAN</name>
<evidence type="ECO:0000313" key="2">
    <source>
        <dbReference type="Proteomes" id="UP000757435"/>
    </source>
</evidence>
<sequence>MGHDSYSTGNKDWRKIQGYELNRLDPSVYRLRYFFDSGAGICLWAANDVTRDRLGYTVDSSKLPITSTLMHRVEFVLAWYDTFLDWDNPPRETQWKAIEGERFNLAAQEVLHLLREQLGAEFEIVDESKTAA</sequence>
<dbReference type="Proteomes" id="UP000757435">
    <property type="component" value="Unassembled WGS sequence"/>
</dbReference>
<evidence type="ECO:0000313" key="1">
    <source>
        <dbReference type="EMBL" id="MBW4662334.1"/>
    </source>
</evidence>
<dbReference type="AlphaFoldDB" id="A0A951QHT3"/>
<comment type="caution">
    <text evidence="1">The sequence shown here is derived from an EMBL/GenBank/DDBJ whole genome shotgun (WGS) entry which is preliminary data.</text>
</comment>